<evidence type="ECO:0000313" key="6">
    <source>
        <dbReference type="Proteomes" id="UP001497623"/>
    </source>
</evidence>
<accession>A0AAV2QHA9</accession>
<dbReference type="InterPro" id="IPR001846">
    <property type="entry name" value="VWF_type-D"/>
</dbReference>
<keyword evidence="1" id="KW-1015">Disulfide bond</keyword>
<dbReference type="Proteomes" id="UP001497623">
    <property type="component" value="Unassembled WGS sequence"/>
</dbReference>
<evidence type="ECO:0000256" key="2">
    <source>
        <dbReference type="ARBA" id="ARBA00023180"/>
    </source>
</evidence>
<organism evidence="5 6">
    <name type="scientific">Meganyctiphanes norvegica</name>
    <name type="common">Northern krill</name>
    <name type="synonym">Thysanopoda norvegica</name>
    <dbReference type="NCBI Taxonomy" id="48144"/>
    <lineage>
        <taxon>Eukaryota</taxon>
        <taxon>Metazoa</taxon>
        <taxon>Ecdysozoa</taxon>
        <taxon>Arthropoda</taxon>
        <taxon>Crustacea</taxon>
        <taxon>Multicrustacea</taxon>
        <taxon>Malacostraca</taxon>
        <taxon>Eumalacostraca</taxon>
        <taxon>Eucarida</taxon>
        <taxon>Euphausiacea</taxon>
        <taxon>Euphausiidae</taxon>
        <taxon>Meganyctiphanes</taxon>
    </lineage>
</organism>
<protein>
    <recommendedName>
        <fullName evidence="4">VWFD domain-containing protein</fullName>
    </recommendedName>
</protein>
<keyword evidence="6" id="KW-1185">Reference proteome</keyword>
<keyword evidence="3" id="KW-0812">Transmembrane</keyword>
<dbReference type="AlphaFoldDB" id="A0AAV2QHA9"/>
<comment type="caution">
    <text evidence="5">The sequence shown here is derived from an EMBL/GenBank/DDBJ whole genome shotgun (WGS) entry which is preliminary data.</text>
</comment>
<dbReference type="InterPro" id="IPR050780">
    <property type="entry name" value="Mucin_vWF_Thrombospondin_sf"/>
</dbReference>
<feature type="non-terminal residue" evidence="5">
    <location>
        <position position="435"/>
    </location>
</feature>
<evidence type="ECO:0000256" key="3">
    <source>
        <dbReference type="SAM" id="Phobius"/>
    </source>
</evidence>
<dbReference type="GO" id="GO:0005615">
    <property type="term" value="C:extracellular space"/>
    <property type="evidence" value="ECO:0007669"/>
    <property type="project" value="TreeGrafter"/>
</dbReference>
<feature type="transmembrane region" description="Helical" evidence="3">
    <location>
        <begin position="17"/>
        <end position="38"/>
    </location>
</feature>
<sequence>VQDIAAPVQQLPSLDEIIMMAYGFIFCLVFMWTSAAAASHDVVKERHGDILLRKKACRNIGGMCVKNRKPCPDDLTLELQSKKQFCYHKKSRCCFLDPATTSTPSNIIQENCTLGELPYESGTEVTKNCMKFFCKNGMWYTSNQYNAACGVSSFNNDPHFTTFDGILFDWHGHSIYVMSQTGNELCPETFVYSLFSGCSGLSYATCFHTVYFQPEPNTTNIQIVKADPLINSQITIDGYTQYLNDNPNGELTLLKGDNGTDYPAFAWMTDGCLHVMGYKTEGYLVKMCQWGVSVFTYPTMKQNLGGLLGNWDNDTSNDLRFRNGTMMNPPLQTWSTWCDRLIDPVYGNDWEVQECEGYDNIISTMMSLTTPTNVVNQCTATEDEIKEFTQICRGLDNDAQSNLIDECVFDCVIATQAGNQTLAAEWLNVSKEKIK</sequence>
<dbReference type="EMBL" id="CAXKWB010007027">
    <property type="protein sequence ID" value="CAL4085484.1"/>
    <property type="molecule type" value="Genomic_DNA"/>
</dbReference>
<dbReference type="PANTHER" id="PTHR11339:SF272">
    <property type="entry name" value="BMP-BINDING ENDOTHELIAL REGULATOR PROTEIN"/>
    <property type="match status" value="1"/>
</dbReference>
<proteinExistence type="predicted"/>
<evidence type="ECO:0000313" key="5">
    <source>
        <dbReference type="EMBL" id="CAL4085484.1"/>
    </source>
</evidence>
<feature type="domain" description="VWFD" evidence="4">
    <location>
        <begin position="150"/>
        <end position="360"/>
    </location>
</feature>
<dbReference type="SMART" id="SM00216">
    <property type="entry name" value="VWD"/>
    <property type="match status" value="1"/>
</dbReference>
<dbReference type="GO" id="GO:0031012">
    <property type="term" value="C:extracellular matrix"/>
    <property type="evidence" value="ECO:0007669"/>
    <property type="project" value="TreeGrafter"/>
</dbReference>
<keyword evidence="2" id="KW-0325">Glycoprotein</keyword>
<dbReference type="Pfam" id="PF00094">
    <property type="entry name" value="VWD"/>
    <property type="match status" value="1"/>
</dbReference>
<evidence type="ECO:0000259" key="4">
    <source>
        <dbReference type="PROSITE" id="PS51233"/>
    </source>
</evidence>
<gene>
    <name evidence="5" type="ORF">MNOR_LOCUS12692</name>
</gene>
<feature type="non-terminal residue" evidence="5">
    <location>
        <position position="1"/>
    </location>
</feature>
<evidence type="ECO:0000256" key="1">
    <source>
        <dbReference type="ARBA" id="ARBA00023157"/>
    </source>
</evidence>
<keyword evidence="3" id="KW-0472">Membrane</keyword>
<reference evidence="5 6" key="1">
    <citation type="submission" date="2024-05" db="EMBL/GenBank/DDBJ databases">
        <authorList>
            <person name="Wallberg A."/>
        </authorList>
    </citation>
    <scope>NUCLEOTIDE SEQUENCE [LARGE SCALE GENOMIC DNA]</scope>
</reference>
<dbReference type="PROSITE" id="PS51233">
    <property type="entry name" value="VWFD"/>
    <property type="match status" value="1"/>
</dbReference>
<dbReference type="PANTHER" id="PTHR11339">
    <property type="entry name" value="EXTRACELLULAR MATRIX GLYCOPROTEIN RELATED"/>
    <property type="match status" value="1"/>
</dbReference>
<name>A0AAV2QHA9_MEGNR</name>
<keyword evidence="3" id="KW-1133">Transmembrane helix</keyword>